<dbReference type="InterPro" id="IPR006311">
    <property type="entry name" value="TAT_signal"/>
</dbReference>
<organism evidence="3 4">
    <name type="scientific">Devosia insulae DS-56</name>
    <dbReference type="NCBI Taxonomy" id="1116389"/>
    <lineage>
        <taxon>Bacteria</taxon>
        <taxon>Pseudomonadati</taxon>
        <taxon>Pseudomonadota</taxon>
        <taxon>Alphaproteobacteria</taxon>
        <taxon>Hyphomicrobiales</taxon>
        <taxon>Devosiaceae</taxon>
        <taxon>Devosia</taxon>
    </lineage>
</organism>
<dbReference type="EMBL" id="LAJE02000363">
    <property type="protein sequence ID" value="OEO28638.1"/>
    <property type="molecule type" value="Genomic_DNA"/>
</dbReference>
<dbReference type="Proteomes" id="UP000095463">
    <property type="component" value="Unassembled WGS sequence"/>
</dbReference>
<protein>
    <submittedName>
        <fullName evidence="3">BMP family ABC transporter substrate-binding protein</fullName>
    </submittedName>
</protein>
<reference evidence="3 4" key="1">
    <citation type="journal article" date="2015" name="Genome Announc.">
        <title>Genome Assemblies of Three Soil-Associated Devosia species: D. insulae, D. limi, and D. soli.</title>
        <authorList>
            <person name="Hassan Y.I."/>
            <person name="Lepp D."/>
            <person name="Zhou T."/>
        </authorList>
    </citation>
    <scope>NUCLEOTIDE SEQUENCE [LARGE SCALE GENOMIC DNA]</scope>
    <source>
        <strain evidence="3 4">DS-56</strain>
    </source>
</reference>
<dbReference type="InterPro" id="IPR003760">
    <property type="entry name" value="PnrA-like"/>
</dbReference>
<evidence type="ECO:0000259" key="2">
    <source>
        <dbReference type="Pfam" id="PF02608"/>
    </source>
</evidence>
<dbReference type="GO" id="GO:0005886">
    <property type="term" value="C:plasma membrane"/>
    <property type="evidence" value="ECO:0007669"/>
    <property type="project" value="InterPro"/>
</dbReference>
<evidence type="ECO:0000313" key="4">
    <source>
        <dbReference type="Proteomes" id="UP000095463"/>
    </source>
</evidence>
<sequence>MPRSPDDETWTHGGATLSNFSMNRRHFLGSAAAGSLLLASGMKAEAATPLTIGMIYVGPVTDFGWNQAHAVGAAALKALPDVTVVEEENVPETDAVAQSMESMINLDGAKLLFPTSFGYFDPFMKEAAKKHADVEFRHPTSLWNKDTDPINLGGYFCYLDQGHYVNGVAAGLSTKSNKIGFIAAKPIALVLRNVNAFTLGVKKVNPNAEVRLIITGEWSLPVREAEATNALVDAGCDVIACHVDSPKVIVETAEGRGVKSCGHNADQASLAPKGFITGAELKWGTVYTEYAKLIAAGEKLPNVNEGGYDKDMVASTAFGAGATEAAIAAATKAIEETRSGAPIFVGPLKDNTGKLVIDGTLGLYDGALWGTDYLIEGVVGSIT</sequence>
<dbReference type="PROSITE" id="PS51318">
    <property type="entry name" value="TAT"/>
    <property type="match status" value="1"/>
</dbReference>
<dbReference type="AlphaFoldDB" id="A0A1E5XJ71"/>
<dbReference type="Gene3D" id="3.40.50.2300">
    <property type="match status" value="2"/>
</dbReference>
<dbReference type="CDD" id="cd19963">
    <property type="entry name" value="PBP1_BMP-like"/>
    <property type="match status" value="1"/>
</dbReference>
<comment type="caution">
    <text evidence="3">The sequence shown here is derived from an EMBL/GenBank/DDBJ whole genome shotgun (WGS) entry which is preliminary data.</text>
</comment>
<gene>
    <name evidence="3" type="ORF">VW23_004155</name>
</gene>
<evidence type="ECO:0000256" key="1">
    <source>
        <dbReference type="ARBA" id="ARBA00022729"/>
    </source>
</evidence>
<feature type="domain" description="ABC transporter substrate-binding protein PnrA-like" evidence="2">
    <location>
        <begin position="51"/>
        <end position="302"/>
    </location>
</feature>
<dbReference type="PANTHER" id="PTHR43208:SF1">
    <property type="entry name" value="ABC TRANSPORTER SUBSTRATE-BINDING PROTEIN"/>
    <property type="match status" value="1"/>
</dbReference>
<dbReference type="Pfam" id="PF02608">
    <property type="entry name" value="Bmp"/>
    <property type="match status" value="1"/>
</dbReference>
<dbReference type="InterPro" id="IPR052910">
    <property type="entry name" value="ABC-Purine-Binding"/>
</dbReference>
<keyword evidence="4" id="KW-1185">Reference proteome</keyword>
<name>A0A1E5XJ71_9HYPH</name>
<dbReference type="OrthoDB" id="9781639at2"/>
<keyword evidence="1" id="KW-0732">Signal</keyword>
<proteinExistence type="predicted"/>
<accession>A0A1E5XJ71</accession>
<dbReference type="PANTHER" id="PTHR43208">
    <property type="entry name" value="ABC TRANSPORTER SUBSTRATE-BINDING PROTEIN"/>
    <property type="match status" value="1"/>
</dbReference>
<evidence type="ECO:0000313" key="3">
    <source>
        <dbReference type="EMBL" id="OEO28638.1"/>
    </source>
</evidence>